<sequence>MLGEVSKVEKKKKKKPEGAAKIDDEVKTPKKKFKLSMLKVYDPTPFELELVEEGLQQYLAVGGGEESDFAGEGRTVDALLKQKYIIVAQQWP</sequence>
<evidence type="ECO:0000256" key="1">
    <source>
        <dbReference type="SAM" id="MobiDB-lite"/>
    </source>
</evidence>
<dbReference type="AlphaFoldDB" id="A0A5N5HYB7"/>
<accession>A0A5N5HYB7</accession>
<reference evidence="3" key="2">
    <citation type="submission" date="2019-10" db="EMBL/GenBank/DDBJ databases">
        <title>A de novo genome assembly of a pear dwarfing rootstock.</title>
        <authorList>
            <person name="Wang F."/>
            <person name="Wang J."/>
            <person name="Li S."/>
            <person name="Zhang Y."/>
            <person name="Fang M."/>
            <person name="Ma L."/>
            <person name="Zhao Y."/>
            <person name="Jiang S."/>
        </authorList>
    </citation>
    <scope>NUCLEOTIDE SEQUENCE [LARGE SCALE GENOMIC DNA]</scope>
</reference>
<proteinExistence type="predicted"/>
<reference evidence="2 3" key="1">
    <citation type="submission" date="2019-09" db="EMBL/GenBank/DDBJ databases">
        <authorList>
            <person name="Ou C."/>
        </authorList>
    </citation>
    <scope>NUCLEOTIDE SEQUENCE [LARGE SCALE GENOMIC DNA]</scope>
    <source>
        <strain evidence="2">S2</strain>
        <tissue evidence="2">Leaf</tissue>
    </source>
</reference>
<evidence type="ECO:0000313" key="3">
    <source>
        <dbReference type="Proteomes" id="UP000327157"/>
    </source>
</evidence>
<keyword evidence="3" id="KW-1185">Reference proteome</keyword>
<gene>
    <name evidence="2" type="ORF">D8674_008701</name>
</gene>
<comment type="caution">
    <text evidence="2">The sequence shown here is derived from an EMBL/GenBank/DDBJ whole genome shotgun (WGS) entry which is preliminary data.</text>
</comment>
<organism evidence="2 3">
    <name type="scientific">Pyrus ussuriensis x Pyrus communis</name>
    <dbReference type="NCBI Taxonomy" id="2448454"/>
    <lineage>
        <taxon>Eukaryota</taxon>
        <taxon>Viridiplantae</taxon>
        <taxon>Streptophyta</taxon>
        <taxon>Embryophyta</taxon>
        <taxon>Tracheophyta</taxon>
        <taxon>Spermatophyta</taxon>
        <taxon>Magnoliopsida</taxon>
        <taxon>eudicotyledons</taxon>
        <taxon>Gunneridae</taxon>
        <taxon>Pentapetalae</taxon>
        <taxon>rosids</taxon>
        <taxon>fabids</taxon>
        <taxon>Rosales</taxon>
        <taxon>Rosaceae</taxon>
        <taxon>Amygdaloideae</taxon>
        <taxon>Maleae</taxon>
        <taxon>Pyrus</taxon>
    </lineage>
</organism>
<reference evidence="2 3" key="3">
    <citation type="submission" date="2019-11" db="EMBL/GenBank/DDBJ databases">
        <title>A de novo genome assembly of a pear dwarfing rootstock.</title>
        <authorList>
            <person name="Wang F."/>
            <person name="Wang J."/>
            <person name="Li S."/>
            <person name="Zhang Y."/>
            <person name="Fang M."/>
            <person name="Ma L."/>
            <person name="Zhao Y."/>
            <person name="Jiang S."/>
        </authorList>
    </citation>
    <scope>NUCLEOTIDE SEQUENCE [LARGE SCALE GENOMIC DNA]</scope>
    <source>
        <strain evidence="2">S2</strain>
        <tissue evidence="2">Leaf</tissue>
    </source>
</reference>
<dbReference type="EMBL" id="SMOL01000143">
    <property type="protein sequence ID" value="KAB2631182.1"/>
    <property type="molecule type" value="Genomic_DNA"/>
</dbReference>
<evidence type="ECO:0000313" key="2">
    <source>
        <dbReference type="EMBL" id="KAB2631182.1"/>
    </source>
</evidence>
<dbReference type="Proteomes" id="UP000327157">
    <property type="component" value="Chromosome 12"/>
</dbReference>
<name>A0A5N5HYB7_9ROSA</name>
<protein>
    <submittedName>
        <fullName evidence="2">Uncharacterized protein</fullName>
    </submittedName>
</protein>
<feature type="region of interest" description="Disordered" evidence="1">
    <location>
        <begin position="1"/>
        <end position="23"/>
    </location>
</feature>